<evidence type="ECO:0000313" key="1">
    <source>
        <dbReference type="EMBL" id="PON45539.1"/>
    </source>
</evidence>
<reference evidence="2" key="1">
    <citation type="submission" date="2016-06" db="EMBL/GenBank/DDBJ databases">
        <title>Parallel loss of symbiosis genes in relatives of nitrogen-fixing non-legume Parasponia.</title>
        <authorList>
            <person name="Van Velzen R."/>
            <person name="Holmer R."/>
            <person name="Bu F."/>
            <person name="Rutten L."/>
            <person name="Van Zeijl A."/>
            <person name="Liu W."/>
            <person name="Santuari L."/>
            <person name="Cao Q."/>
            <person name="Sharma T."/>
            <person name="Shen D."/>
            <person name="Roswanjaya Y."/>
            <person name="Wardhani T."/>
            <person name="Kalhor M.S."/>
            <person name="Jansen J."/>
            <person name="Van den Hoogen J."/>
            <person name="Gungor B."/>
            <person name="Hartog M."/>
            <person name="Hontelez J."/>
            <person name="Verver J."/>
            <person name="Yang W.-C."/>
            <person name="Schijlen E."/>
            <person name="Repin R."/>
            <person name="Schilthuizen M."/>
            <person name="Schranz E."/>
            <person name="Heidstra R."/>
            <person name="Miyata K."/>
            <person name="Fedorova E."/>
            <person name="Kohlen W."/>
            <person name="Bisseling T."/>
            <person name="Smit S."/>
            <person name="Geurts R."/>
        </authorList>
    </citation>
    <scope>NUCLEOTIDE SEQUENCE [LARGE SCALE GENOMIC DNA]</scope>
    <source>
        <strain evidence="2">cv. RG33-2</strain>
    </source>
</reference>
<dbReference type="EMBL" id="JXTC01000571">
    <property type="protein sequence ID" value="PON45539.1"/>
    <property type="molecule type" value="Genomic_DNA"/>
</dbReference>
<dbReference type="AlphaFoldDB" id="A0A2P5B9S9"/>
<dbReference type="Proteomes" id="UP000237000">
    <property type="component" value="Unassembled WGS sequence"/>
</dbReference>
<gene>
    <name evidence="1" type="ORF">TorRG33x02_328530</name>
</gene>
<sequence>MWHDLSRAVVVSHWSDFVPLAVASPPWSLIGMILCRRGLAGLSLCLFSQFSLSQLAAVISRHRGLSSVAVVLMCYQDLTNNTSS</sequence>
<keyword evidence="2" id="KW-1185">Reference proteome</keyword>
<organism evidence="1 2">
    <name type="scientific">Trema orientale</name>
    <name type="common">Charcoal tree</name>
    <name type="synonym">Celtis orientalis</name>
    <dbReference type="NCBI Taxonomy" id="63057"/>
    <lineage>
        <taxon>Eukaryota</taxon>
        <taxon>Viridiplantae</taxon>
        <taxon>Streptophyta</taxon>
        <taxon>Embryophyta</taxon>
        <taxon>Tracheophyta</taxon>
        <taxon>Spermatophyta</taxon>
        <taxon>Magnoliopsida</taxon>
        <taxon>eudicotyledons</taxon>
        <taxon>Gunneridae</taxon>
        <taxon>Pentapetalae</taxon>
        <taxon>rosids</taxon>
        <taxon>fabids</taxon>
        <taxon>Rosales</taxon>
        <taxon>Cannabaceae</taxon>
        <taxon>Trema</taxon>
    </lineage>
</organism>
<protein>
    <submittedName>
        <fullName evidence="1">Uncharacterized protein</fullName>
    </submittedName>
</protein>
<evidence type="ECO:0000313" key="2">
    <source>
        <dbReference type="Proteomes" id="UP000237000"/>
    </source>
</evidence>
<name>A0A2P5B9S9_TREOI</name>
<dbReference type="InParanoid" id="A0A2P5B9S9"/>
<accession>A0A2P5B9S9</accession>
<proteinExistence type="predicted"/>
<feature type="non-terminal residue" evidence="1">
    <location>
        <position position="84"/>
    </location>
</feature>
<comment type="caution">
    <text evidence="1">The sequence shown here is derived from an EMBL/GenBank/DDBJ whole genome shotgun (WGS) entry which is preliminary data.</text>
</comment>